<dbReference type="EMBL" id="MRZV01000702">
    <property type="protein sequence ID" value="PIK45600.1"/>
    <property type="molecule type" value="Genomic_DNA"/>
</dbReference>
<dbReference type="SUPFAM" id="SSF47031">
    <property type="entry name" value="Second domain of FERM"/>
    <property type="match status" value="1"/>
</dbReference>
<dbReference type="InterPro" id="IPR029021">
    <property type="entry name" value="Prot-tyrosine_phosphatase-like"/>
</dbReference>
<dbReference type="SMART" id="SM00194">
    <property type="entry name" value="PTPc"/>
    <property type="match status" value="1"/>
</dbReference>
<dbReference type="STRING" id="307972.A0A2G8KC89"/>
<dbReference type="EC" id="3.1.3.48" evidence="3"/>
<dbReference type="PRINTS" id="PR00935">
    <property type="entry name" value="BAND41"/>
</dbReference>
<dbReference type="InterPro" id="IPR000299">
    <property type="entry name" value="FERM_domain"/>
</dbReference>
<dbReference type="PRINTS" id="PR00700">
    <property type="entry name" value="PRTYPHPHTASE"/>
</dbReference>
<dbReference type="PANTHER" id="PTHR45706">
    <property type="entry name" value="TYROSINE-PROTEIN PHOSPHATASE"/>
    <property type="match status" value="1"/>
</dbReference>
<reference evidence="13 14" key="1">
    <citation type="journal article" date="2017" name="PLoS Biol.">
        <title>The sea cucumber genome provides insights into morphological evolution and visceral regeneration.</title>
        <authorList>
            <person name="Zhang X."/>
            <person name="Sun L."/>
            <person name="Yuan J."/>
            <person name="Sun Y."/>
            <person name="Gao Y."/>
            <person name="Zhang L."/>
            <person name="Li S."/>
            <person name="Dai H."/>
            <person name="Hamel J.F."/>
            <person name="Liu C."/>
            <person name="Yu Y."/>
            <person name="Liu S."/>
            <person name="Lin W."/>
            <person name="Guo K."/>
            <person name="Jin S."/>
            <person name="Xu P."/>
            <person name="Storey K.B."/>
            <person name="Huan P."/>
            <person name="Zhang T."/>
            <person name="Zhou Y."/>
            <person name="Zhang J."/>
            <person name="Lin C."/>
            <person name="Li X."/>
            <person name="Xing L."/>
            <person name="Huo D."/>
            <person name="Sun M."/>
            <person name="Wang L."/>
            <person name="Mercier A."/>
            <person name="Li F."/>
            <person name="Yang H."/>
            <person name="Xiang J."/>
        </authorList>
    </citation>
    <scope>NUCLEOTIDE SEQUENCE [LARGE SCALE GENOMIC DNA]</scope>
    <source>
        <strain evidence="13">Shaxun</strain>
        <tissue evidence="13">Muscle</tissue>
    </source>
</reference>
<evidence type="ECO:0000256" key="4">
    <source>
        <dbReference type="ARBA" id="ARBA00022490"/>
    </source>
</evidence>
<keyword evidence="9" id="KW-1133">Transmembrane helix</keyword>
<dbReference type="InterPro" id="IPR014352">
    <property type="entry name" value="FERM/acyl-CoA-bd_prot_sf"/>
</dbReference>
<dbReference type="Gene3D" id="1.20.80.10">
    <property type="match status" value="1"/>
</dbReference>
<dbReference type="PANTHER" id="PTHR45706:SF1">
    <property type="entry name" value="PEZ, ISOFORM A"/>
    <property type="match status" value="1"/>
</dbReference>
<feature type="domain" description="Tyrosine specific protein phosphatases" evidence="11">
    <location>
        <begin position="1162"/>
        <end position="1234"/>
    </location>
</feature>
<feature type="region of interest" description="Disordered" evidence="8">
    <location>
        <begin position="865"/>
        <end position="971"/>
    </location>
</feature>
<evidence type="ECO:0000256" key="5">
    <source>
        <dbReference type="ARBA" id="ARBA00022801"/>
    </source>
</evidence>
<dbReference type="InterPro" id="IPR041782">
    <property type="entry name" value="PTPN14/21_FERM_C"/>
</dbReference>
<dbReference type="InterPro" id="IPR019749">
    <property type="entry name" value="Band_41_domain"/>
</dbReference>
<dbReference type="SUPFAM" id="SSF50729">
    <property type="entry name" value="PH domain-like"/>
    <property type="match status" value="1"/>
</dbReference>
<dbReference type="Proteomes" id="UP000230750">
    <property type="component" value="Unassembled WGS sequence"/>
</dbReference>
<keyword evidence="6" id="KW-0904">Protein phosphatase</keyword>
<dbReference type="CDD" id="cd13188">
    <property type="entry name" value="FERM_C_PTPN14_PTPN21"/>
    <property type="match status" value="1"/>
</dbReference>
<dbReference type="CDD" id="cd14473">
    <property type="entry name" value="FERM_B-lobe"/>
    <property type="match status" value="1"/>
</dbReference>
<dbReference type="InterPro" id="IPR029071">
    <property type="entry name" value="Ubiquitin-like_domsf"/>
</dbReference>
<dbReference type="FunFam" id="1.20.80.10:FF:000014">
    <property type="entry name" value="Tyrosine-protein phosphatase non-receptor type"/>
    <property type="match status" value="1"/>
</dbReference>
<keyword evidence="14" id="KW-1185">Reference proteome</keyword>
<evidence type="ECO:0000259" key="11">
    <source>
        <dbReference type="PROSITE" id="PS50056"/>
    </source>
</evidence>
<evidence type="ECO:0000256" key="6">
    <source>
        <dbReference type="ARBA" id="ARBA00022912"/>
    </source>
</evidence>
<evidence type="ECO:0000256" key="7">
    <source>
        <dbReference type="ARBA" id="ARBA00023212"/>
    </source>
</evidence>
<dbReference type="SUPFAM" id="SSF52799">
    <property type="entry name" value="(Phosphotyrosine protein) phosphatases II"/>
    <property type="match status" value="1"/>
</dbReference>
<keyword evidence="5" id="KW-0378">Hydrolase</keyword>
<feature type="region of interest" description="Disordered" evidence="8">
    <location>
        <begin position="319"/>
        <end position="354"/>
    </location>
</feature>
<evidence type="ECO:0000259" key="12">
    <source>
        <dbReference type="PROSITE" id="PS50057"/>
    </source>
</evidence>
<name>A0A2G8KC89_STIJA</name>
<feature type="compositionally biased region" description="Polar residues" evidence="8">
    <location>
        <begin position="323"/>
        <end position="354"/>
    </location>
</feature>
<dbReference type="PROSITE" id="PS50056">
    <property type="entry name" value="TYR_PHOSPHATASE_2"/>
    <property type="match status" value="1"/>
</dbReference>
<dbReference type="InterPro" id="IPR019748">
    <property type="entry name" value="FERM_central"/>
</dbReference>
<dbReference type="InterPro" id="IPR019747">
    <property type="entry name" value="FERM_CS"/>
</dbReference>
<dbReference type="InterPro" id="IPR018979">
    <property type="entry name" value="FERM_N"/>
</dbReference>
<proteinExistence type="inferred from homology"/>
<dbReference type="InterPro" id="IPR035963">
    <property type="entry name" value="FERM_2"/>
</dbReference>
<feature type="compositionally biased region" description="Polar residues" evidence="8">
    <location>
        <begin position="905"/>
        <end position="916"/>
    </location>
</feature>
<dbReference type="GO" id="GO:0005856">
    <property type="term" value="C:cytoskeleton"/>
    <property type="evidence" value="ECO:0007669"/>
    <property type="project" value="UniProtKB-SubCell"/>
</dbReference>
<evidence type="ECO:0000256" key="9">
    <source>
        <dbReference type="SAM" id="Phobius"/>
    </source>
</evidence>
<dbReference type="PROSITE" id="PS50055">
    <property type="entry name" value="TYR_PHOSPHATASE_PTP"/>
    <property type="match status" value="1"/>
</dbReference>
<dbReference type="AlphaFoldDB" id="A0A2G8KC89"/>
<dbReference type="InterPro" id="IPR003595">
    <property type="entry name" value="Tyr_Pase_cat"/>
</dbReference>
<dbReference type="InterPro" id="IPR018980">
    <property type="entry name" value="FERM_PH-like_C"/>
</dbReference>
<feature type="domain" description="Tyrosine-protein phosphatase" evidence="10">
    <location>
        <begin position="984"/>
        <end position="1234"/>
    </location>
</feature>
<dbReference type="SMART" id="SM00295">
    <property type="entry name" value="B41"/>
    <property type="match status" value="1"/>
</dbReference>
<dbReference type="Gene3D" id="3.90.190.10">
    <property type="entry name" value="Protein tyrosine phosphatase superfamily"/>
    <property type="match status" value="1"/>
</dbReference>
<dbReference type="GO" id="GO:0004725">
    <property type="term" value="F:protein tyrosine phosphatase activity"/>
    <property type="evidence" value="ECO:0007669"/>
    <property type="project" value="UniProtKB-EC"/>
</dbReference>
<gene>
    <name evidence="13" type="ORF">BSL78_17535</name>
</gene>
<protein>
    <recommendedName>
        <fullName evidence="3">protein-tyrosine-phosphatase</fullName>
        <ecNumber evidence="3">3.1.3.48</ecNumber>
    </recommendedName>
</protein>
<keyword evidence="4" id="KW-0963">Cytoplasm</keyword>
<dbReference type="PROSITE" id="PS50057">
    <property type="entry name" value="FERM_3"/>
    <property type="match status" value="1"/>
</dbReference>
<dbReference type="PROSITE" id="PS00661">
    <property type="entry name" value="FERM_2"/>
    <property type="match status" value="1"/>
</dbReference>
<evidence type="ECO:0000259" key="10">
    <source>
        <dbReference type="PROSITE" id="PS50055"/>
    </source>
</evidence>
<comment type="similarity">
    <text evidence="2">Belongs to the protein-tyrosine phosphatase family. Non-receptor class subfamily.</text>
</comment>
<dbReference type="Gene3D" id="2.30.29.30">
    <property type="entry name" value="Pleckstrin-homology domain (PH domain)/Phosphotyrosine-binding domain (PTB)"/>
    <property type="match status" value="1"/>
</dbReference>
<comment type="subcellular location">
    <subcellularLocation>
        <location evidence="1">Cytoplasm</location>
        <location evidence="1">Cytoskeleton</location>
    </subcellularLocation>
</comment>
<feature type="compositionally biased region" description="Basic and acidic residues" evidence="8">
    <location>
        <begin position="920"/>
        <end position="932"/>
    </location>
</feature>
<evidence type="ECO:0000313" key="13">
    <source>
        <dbReference type="EMBL" id="PIK45600.1"/>
    </source>
</evidence>
<dbReference type="SMART" id="SM00404">
    <property type="entry name" value="PTPc_motif"/>
    <property type="match status" value="1"/>
</dbReference>
<dbReference type="Gene3D" id="3.10.20.90">
    <property type="entry name" value="Phosphatidylinositol 3-kinase Catalytic Subunit, Chain A, domain 1"/>
    <property type="match status" value="1"/>
</dbReference>
<organism evidence="13 14">
    <name type="scientific">Stichopus japonicus</name>
    <name type="common">Sea cucumber</name>
    <dbReference type="NCBI Taxonomy" id="307972"/>
    <lineage>
        <taxon>Eukaryota</taxon>
        <taxon>Metazoa</taxon>
        <taxon>Echinodermata</taxon>
        <taxon>Eleutherozoa</taxon>
        <taxon>Echinozoa</taxon>
        <taxon>Holothuroidea</taxon>
        <taxon>Aspidochirotacea</taxon>
        <taxon>Aspidochirotida</taxon>
        <taxon>Stichopodidae</taxon>
        <taxon>Apostichopus</taxon>
    </lineage>
</organism>
<dbReference type="InterPro" id="IPR011993">
    <property type="entry name" value="PH-like_dom_sf"/>
</dbReference>
<dbReference type="Pfam" id="PF09380">
    <property type="entry name" value="FERM_C"/>
    <property type="match status" value="1"/>
</dbReference>
<dbReference type="FunFam" id="2.30.29.30:FF:000149">
    <property type="entry name" value="Tyrosine-protein phosphatase non-receptor type"/>
    <property type="match status" value="1"/>
</dbReference>
<evidence type="ECO:0000256" key="3">
    <source>
        <dbReference type="ARBA" id="ARBA00013064"/>
    </source>
</evidence>
<feature type="compositionally biased region" description="Low complexity" evidence="8">
    <location>
        <begin position="866"/>
        <end position="882"/>
    </location>
</feature>
<feature type="transmembrane region" description="Helical" evidence="9">
    <location>
        <begin position="21"/>
        <end position="38"/>
    </location>
</feature>
<evidence type="ECO:0000256" key="8">
    <source>
        <dbReference type="SAM" id="MobiDB-lite"/>
    </source>
</evidence>
<comment type="caution">
    <text evidence="13">The sequence shown here is derived from an EMBL/GenBank/DDBJ whole genome shotgun (WGS) entry which is preliminary data.</text>
</comment>
<keyword evidence="9" id="KW-0472">Membrane</keyword>
<evidence type="ECO:0000313" key="14">
    <source>
        <dbReference type="Proteomes" id="UP000230750"/>
    </source>
</evidence>
<dbReference type="PROSITE" id="PS00383">
    <property type="entry name" value="TYR_PHOSPHATASE_1"/>
    <property type="match status" value="1"/>
</dbReference>
<evidence type="ECO:0000256" key="1">
    <source>
        <dbReference type="ARBA" id="ARBA00004245"/>
    </source>
</evidence>
<keyword evidence="7" id="KW-0206">Cytoskeleton</keyword>
<keyword evidence="9" id="KW-0812">Transmembrane</keyword>
<feature type="domain" description="FERM" evidence="12">
    <location>
        <begin position="1"/>
        <end position="282"/>
    </location>
</feature>
<keyword evidence="13" id="KW-0675">Receptor</keyword>
<dbReference type="InterPro" id="IPR000242">
    <property type="entry name" value="PTP_cat"/>
</dbReference>
<evidence type="ECO:0000256" key="2">
    <source>
        <dbReference type="ARBA" id="ARBA00009649"/>
    </source>
</evidence>
<dbReference type="InterPro" id="IPR016130">
    <property type="entry name" value="Tyr_Pase_AS"/>
</dbReference>
<dbReference type="InterPro" id="IPR000387">
    <property type="entry name" value="Tyr_Pase_dom"/>
</dbReference>
<dbReference type="Pfam" id="PF00373">
    <property type="entry name" value="FERM_M"/>
    <property type="match status" value="1"/>
</dbReference>
<accession>A0A2G8KC89</accession>
<sequence length="1234" mass="139538">MFKFNRIADFKQFKYVVMWRWYFNVFLSCMIEYFGLQYSNKNYQLRWVDLEKPLKKQLEKYTQDPVLKFGVMLYAPNMQSLKQEITRYLFFLQLKSDIIEGLLPCSLAQAILLASFAVQAEFGDYGQQRQEKFTINDLQEYVLLPRNMTTDLESQAGIIQEVLNVYVQHSGMTTEQAEFAYISEVSQLDGYGQESYPAKDDNGQDLFLGCLFTGLFVRHINGQSPVYFNWDKIANLSYNRRIFGIEMLNKDSSAQFQMDDAETAKYVWRMCKLQQQFQKYNLDREKGREIALDPILDHQRFLPERSSIERKRTLIRHSELKEQNLQNGTTREVSSEESLTQHMTTNGDYSSSQLSLENQHNNADHYHHPDNVLDRRTPDVIDGSMVIQTNGIYNAPSYSSSINYSNPRDLSPAASRQSLVNSDIIQTNLRTALPEYRQTPDYETAMRQRRDRPTLPGITDLNQNVSTLGYGQVESGLYPQSHVRNGPPPSEQKLRYRLSYNGPGPAVGSGMSGYHDTSVESLQHALLNRNVTHMVHTISVPELSSNNFSTTQEYIAAKVLKEQFRPPPPYPRGSTSTPDLAHQSLKSYLMSSSSPDLVGRKMRAHFEPLQEVVNTSGGVHMNNAMSTSANGDLSQSLPMEAFENLRIQERPPLEIQHGYNVYPNAVPNVVPMYNPTVPHPPANLRFTFTEPAGQGDMPMLSAPAGYEDRGGTHSPKGNRDFSPSVLYSPMPLVSPPSEFADTSDLDSTNMSPTSMGSPPHQYRLPTAGVTYPREIQVQVMQANTAGYGSPSQVSPEMREFNMYSRHAMEGRNSPLDARPYIDKETAFTGADMPVTVGYVPRKLSSDSPTHPTNNTAHIYSQANRNSAISDSDPSSISEHPSPTSKNPDSSHYPLPEESKRDSLGAQATSGYGTSGESDQELTRDEENPELSKVEGITGPLKVAAMSGLTMMRPEEDKSDGEEESRHPRDARRKILEEQLREGRVFTEYQQIPKKLVGVVFHSARLPDNQTRNRFIDVLPYEDNRVTIAPMHENSTGYINASHISMPIAKDKIHYIAAQAPMQNTVKDWWRMIWEQGVQVIAMLTKIEESGKEKCFKYWPNCGHVNNTAEFGPFRIIGQFSNDSGSYTTSGLTVRHIPSGEQRTVWHLQYNHWPDKGVPDDIRSFLTFLEEFQTVCRHAEGLNEDKERAPPLIHCCAGVGRTGVLILADVMVNSLERNEEINIPKMLENLDNRGC</sequence>
<dbReference type="SUPFAM" id="SSF54236">
    <property type="entry name" value="Ubiquitin-like"/>
    <property type="match status" value="1"/>
</dbReference>
<dbReference type="SMART" id="SM01196">
    <property type="entry name" value="FERM_C"/>
    <property type="match status" value="1"/>
</dbReference>
<dbReference type="Pfam" id="PF09379">
    <property type="entry name" value="FERM_N"/>
    <property type="match status" value="1"/>
</dbReference>
<dbReference type="Pfam" id="PF00102">
    <property type="entry name" value="Y_phosphatase"/>
    <property type="match status" value="1"/>
</dbReference>
<dbReference type="OrthoDB" id="10012364at2759"/>